<accession>A0A0F9PFW2</accession>
<dbReference type="SUPFAM" id="SSF144052">
    <property type="entry name" value="Thermophilic metalloprotease-like"/>
    <property type="match status" value="1"/>
</dbReference>
<protein>
    <submittedName>
        <fullName evidence="1">Uncharacterized protein</fullName>
    </submittedName>
</protein>
<name>A0A0F9PFW2_9ZZZZ</name>
<comment type="caution">
    <text evidence="1">The sequence shown here is derived from an EMBL/GenBank/DDBJ whole genome shotgun (WGS) entry which is preliminary data.</text>
</comment>
<dbReference type="EMBL" id="LAZR01006422">
    <property type="protein sequence ID" value="KKM92222.1"/>
    <property type="molecule type" value="Genomic_DNA"/>
</dbReference>
<evidence type="ECO:0000313" key="1">
    <source>
        <dbReference type="EMBL" id="KKM92222.1"/>
    </source>
</evidence>
<dbReference type="Pfam" id="PF26233">
    <property type="entry name" value="NicX"/>
    <property type="match status" value="1"/>
</dbReference>
<gene>
    <name evidence="1" type="ORF">LCGC14_1220580</name>
</gene>
<sequence length="270" mass="30497">MTIDLHITCSKILSFCLGLGQEKEKLLVLFDQSTRKLAENFARAGRELQGKISLHELPLGRKQENFPEKTIQVVEDFTEEDAIIILSSINLIYNLQLHNIISPFTRLESISARTLYLPPIPIESLNRIMSTNLPEYLEYEEAVLNAFSDVNKIELRTDGGTEVTFRCRTFGYTPYRALTPGSQALFHLGEVWTAPVEDSTEGTLVYDTCLAMGKIYSKLIFQVSRGRISNHEIIGKRDPVIKEFLKVIFQADEHALIPAELGIRTGDSYG</sequence>
<organism evidence="1">
    <name type="scientific">marine sediment metagenome</name>
    <dbReference type="NCBI Taxonomy" id="412755"/>
    <lineage>
        <taxon>unclassified sequences</taxon>
        <taxon>metagenomes</taxon>
        <taxon>ecological metagenomes</taxon>
    </lineage>
</organism>
<reference evidence="1" key="1">
    <citation type="journal article" date="2015" name="Nature">
        <title>Complex archaea that bridge the gap between prokaryotes and eukaryotes.</title>
        <authorList>
            <person name="Spang A."/>
            <person name="Saw J.H."/>
            <person name="Jorgensen S.L."/>
            <person name="Zaremba-Niedzwiedzka K."/>
            <person name="Martijn J."/>
            <person name="Lind A.E."/>
            <person name="van Eijk R."/>
            <person name="Schleper C."/>
            <person name="Guy L."/>
            <person name="Ettema T.J."/>
        </authorList>
    </citation>
    <scope>NUCLEOTIDE SEQUENCE</scope>
</reference>
<dbReference type="InterPro" id="IPR058739">
    <property type="entry name" value="NicX"/>
</dbReference>
<proteinExistence type="predicted"/>
<dbReference type="AlphaFoldDB" id="A0A0F9PFW2"/>